<evidence type="ECO:0000259" key="4">
    <source>
        <dbReference type="Pfam" id="PF13193"/>
    </source>
</evidence>
<comment type="caution">
    <text evidence="5">The sequence shown here is derived from an EMBL/GenBank/DDBJ whole genome shotgun (WGS) entry which is preliminary data.</text>
</comment>
<evidence type="ECO:0000256" key="2">
    <source>
        <dbReference type="ARBA" id="ARBA00022598"/>
    </source>
</evidence>
<dbReference type="RefSeq" id="WP_230740484.1">
    <property type="nucleotide sequence ID" value="NZ_JAJNDB010000010.1"/>
</dbReference>
<keyword evidence="2" id="KW-0436">Ligase</keyword>
<dbReference type="InterPro" id="IPR025110">
    <property type="entry name" value="AMP-bd_C"/>
</dbReference>
<reference evidence="5 6" key="1">
    <citation type="submission" date="2021-11" db="EMBL/GenBank/DDBJ databases">
        <title>Draft genome sequence of Actinomycetospora sp. SF1 isolated from the rhizosphere soil.</title>
        <authorList>
            <person name="Duangmal K."/>
            <person name="Chantavorakit T."/>
        </authorList>
    </citation>
    <scope>NUCLEOTIDE SEQUENCE [LARGE SCALE GENOMIC DNA]</scope>
    <source>
        <strain evidence="5 6">TBRC 5722</strain>
    </source>
</reference>
<evidence type="ECO:0000256" key="1">
    <source>
        <dbReference type="ARBA" id="ARBA00006432"/>
    </source>
</evidence>
<dbReference type="EMBL" id="JAJNDB010000010">
    <property type="protein sequence ID" value="MCD2197976.1"/>
    <property type="molecule type" value="Genomic_DNA"/>
</dbReference>
<keyword evidence="6" id="KW-1185">Reference proteome</keyword>
<dbReference type="InterPro" id="IPR020845">
    <property type="entry name" value="AMP-binding_CS"/>
</dbReference>
<dbReference type="PANTHER" id="PTHR43201:SF5">
    <property type="entry name" value="MEDIUM-CHAIN ACYL-COA LIGASE ACSF2, MITOCHONDRIAL"/>
    <property type="match status" value="1"/>
</dbReference>
<dbReference type="Proteomes" id="UP001199469">
    <property type="component" value="Unassembled WGS sequence"/>
</dbReference>
<name>A0ABS8PI90_9PSEU</name>
<proteinExistence type="inferred from homology"/>
<comment type="similarity">
    <text evidence="1">Belongs to the ATP-dependent AMP-binding enzyme family.</text>
</comment>
<evidence type="ECO:0000259" key="3">
    <source>
        <dbReference type="Pfam" id="PF00501"/>
    </source>
</evidence>
<dbReference type="PANTHER" id="PTHR43201">
    <property type="entry name" value="ACYL-COA SYNTHETASE"/>
    <property type="match status" value="1"/>
</dbReference>
<accession>A0ABS8PI90</accession>
<dbReference type="Gene3D" id="3.30.300.30">
    <property type="match status" value="1"/>
</dbReference>
<dbReference type="PROSITE" id="PS00455">
    <property type="entry name" value="AMP_BINDING"/>
    <property type="match status" value="1"/>
</dbReference>
<evidence type="ECO:0000313" key="6">
    <source>
        <dbReference type="Proteomes" id="UP001199469"/>
    </source>
</evidence>
<organism evidence="5 6">
    <name type="scientific">Actinomycetospora endophytica</name>
    <dbReference type="NCBI Taxonomy" id="2291215"/>
    <lineage>
        <taxon>Bacteria</taxon>
        <taxon>Bacillati</taxon>
        <taxon>Actinomycetota</taxon>
        <taxon>Actinomycetes</taxon>
        <taxon>Pseudonocardiales</taxon>
        <taxon>Pseudonocardiaceae</taxon>
        <taxon>Actinomycetospora</taxon>
    </lineage>
</organism>
<gene>
    <name evidence="5" type="ORF">LQ327_31855</name>
</gene>
<feature type="domain" description="AMP-dependent synthetase/ligase" evidence="3">
    <location>
        <begin position="32"/>
        <end position="414"/>
    </location>
</feature>
<dbReference type="Pfam" id="PF00501">
    <property type="entry name" value="AMP-binding"/>
    <property type="match status" value="1"/>
</dbReference>
<dbReference type="Gene3D" id="2.30.38.10">
    <property type="entry name" value="Luciferase, Domain 3"/>
    <property type="match status" value="1"/>
</dbReference>
<dbReference type="InterPro" id="IPR045851">
    <property type="entry name" value="AMP-bd_C_sf"/>
</dbReference>
<protein>
    <submittedName>
        <fullName evidence="5">AMP-binding protein</fullName>
    </submittedName>
</protein>
<feature type="domain" description="AMP-binding enzyme C-terminal" evidence="4">
    <location>
        <begin position="466"/>
        <end position="541"/>
    </location>
</feature>
<dbReference type="SUPFAM" id="SSF56801">
    <property type="entry name" value="Acetyl-CoA synthetase-like"/>
    <property type="match status" value="1"/>
</dbReference>
<dbReference type="Pfam" id="PF13193">
    <property type="entry name" value="AMP-binding_C"/>
    <property type="match status" value="1"/>
</dbReference>
<dbReference type="Gene3D" id="3.40.50.980">
    <property type="match status" value="2"/>
</dbReference>
<sequence length="560" mass="60717">MTTHRLSAAERRGAIEKRFPTWTPRTLAGALDAACEEFADRPFVVTEAGTWTYAQMRDWSNRLAGGLAALGVGHGDHVAVVLANYAEFVAVRYAIARLGAVTVPINVANRTAELGFIVRRSDASVLITMDGFRGLDYLAMLDDLGEDAFPALRHVVVHPTGPGEPRTGVRTLADLSDTAPITHPAGHPDDVADVLFTSGTTGEPKGVQLTHDMLLRTAYGSTWGRAYTDAHRVVFSLPLFHVYGYVEGLLTVPFVGGCIVTRLTFDPATILDAITDHRADDALMIPTMTAELIRVQRAEPRDLSSLTHLYSSGGVSPHGIWPEIDEVLSPGEVVTGYGMSETTASTTCTWPEDPPERRATTNGRMKRAGVAGDPDLDGRLVVYKVIDTATGSDLPHGEVGELVCHGPGVTAGYYRNPEATAAAFTSDGWLKTGDLGILDADEYLHLVGRTKDSYRCGGEQVVPGDVETVLARHPSVHQAFVVPVPDERRGEVGWAWVVPRENHTVDTDELVAWCTEHLARFKVPRHVEEIDVADVPLTASGRARKFLLAERAENALRERA</sequence>
<evidence type="ECO:0000313" key="5">
    <source>
        <dbReference type="EMBL" id="MCD2197976.1"/>
    </source>
</evidence>
<dbReference type="InterPro" id="IPR000873">
    <property type="entry name" value="AMP-dep_synth/lig_dom"/>
</dbReference>